<keyword evidence="10" id="KW-1185">Reference proteome</keyword>
<feature type="transmembrane region" description="Helical" evidence="8">
    <location>
        <begin position="406"/>
        <end position="424"/>
    </location>
</feature>
<evidence type="ECO:0000256" key="4">
    <source>
        <dbReference type="ARBA" id="ARBA00022475"/>
    </source>
</evidence>
<dbReference type="GO" id="GO:0015129">
    <property type="term" value="F:lactate transmembrane transporter activity"/>
    <property type="evidence" value="ECO:0007669"/>
    <property type="project" value="UniProtKB-UniRule"/>
</dbReference>
<sequence length="553" mass="59164">MPWQQIYDPFGNMFLSTALAAIPVVVMLAALGLFHIKAHIAAGMGLVAALLVAVFAYGMPADLAGRAALFGGFTGLLPIGWIVLNIIFLHQLTEQNGSFAVLQDSLSGITEDRRIQLLLIAFCFGAFFEGAAGFGTPVAVTAAILIGLGFSPLAASGLSLIANTAPVAFGALGTPVITLAKVHGYDLMEVTAMIGRQLPFFSLLVPFWLIWAFAGRKAMMEIWPAILVTGVSFAVPQFLVSNFIGPELVDIIAAVVSMLSLVAFLRVWQPKRIWTSPSMRGNDPSAAEAKPPQPVRQHSRAALVRAWMPWLILSVFVFVWGLPAVKTWLNGLFAPSFPMPGLHNMIDKMPPVVTTPHKESAIYVLNLLSATGSGILLAAVLSALLMKYSPVAIVGTFFRTLWMVRYSLLTIVLMLALGTLTRFSGTDTTLGLAFANTGVLYPFFGTLMGWIGVALTGSDTASNVLFGGMQKVAAEQLGLSPNLMGAANSSGGVMGKMIDAQSIVVASTATRWFNHEGDILRYVFFHSIALAALVGLYVTLQAYVWPFTLTVVH</sequence>
<accession>A0A147GQ87</accession>
<dbReference type="PANTHER" id="PTHR30003:SF0">
    <property type="entry name" value="GLYCOLATE PERMEASE GLCA-RELATED"/>
    <property type="match status" value="1"/>
</dbReference>
<proteinExistence type="inferred from homology"/>
<organism evidence="9 10">
    <name type="scientific">Pseudacidovorax intermedius</name>
    <dbReference type="NCBI Taxonomy" id="433924"/>
    <lineage>
        <taxon>Bacteria</taxon>
        <taxon>Pseudomonadati</taxon>
        <taxon>Pseudomonadota</taxon>
        <taxon>Betaproteobacteria</taxon>
        <taxon>Burkholderiales</taxon>
        <taxon>Comamonadaceae</taxon>
        <taxon>Pseudacidovorax</taxon>
    </lineage>
</organism>
<evidence type="ECO:0000313" key="9">
    <source>
        <dbReference type="EMBL" id="KTT17317.1"/>
    </source>
</evidence>
<evidence type="ECO:0000256" key="5">
    <source>
        <dbReference type="ARBA" id="ARBA00022692"/>
    </source>
</evidence>
<feature type="transmembrane region" description="Helical" evidence="8">
    <location>
        <begin position="115"/>
        <end position="148"/>
    </location>
</feature>
<dbReference type="InterPro" id="IPR003804">
    <property type="entry name" value="Lactate_perm"/>
</dbReference>
<comment type="subcellular location">
    <subcellularLocation>
        <location evidence="8">Cell inner membrane</location>
        <topology evidence="8">Multi-pass membrane protein</topology>
    </subcellularLocation>
    <subcellularLocation>
        <location evidence="1">Cell membrane</location>
        <topology evidence="1">Multi-pass membrane protein</topology>
    </subcellularLocation>
</comment>
<feature type="transmembrane region" description="Helical" evidence="8">
    <location>
        <begin position="519"/>
        <end position="540"/>
    </location>
</feature>
<feature type="transmembrane region" description="Helical" evidence="8">
    <location>
        <begin position="67"/>
        <end position="89"/>
    </location>
</feature>
<evidence type="ECO:0000256" key="6">
    <source>
        <dbReference type="ARBA" id="ARBA00022989"/>
    </source>
</evidence>
<protein>
    <recommendedName>
        <fullName evidence="8">L-lactate permease</fullName>
    </recommendedName>
</protein>
<feature type="transmembrane region" description="Helical" evidence="8">
    <location>
        <begin position="40"/>
        <end position="60"/>
    </location>
</feature>
<evidence type="ECO:0000256" key="1">
    <source>
        <dbReference type="ARBA" id="ARBA00004651"/>
    </source>
</evidence>
<feature type="transmembrane region" description="Helical" evidence="8">
    <location>
        <begin position="160"/>
        <end position="178"/>
    </location>
</feature>
<keyword evidence="5 8" id="KW-0812">Transmembrane</keyword>
<dbReference type="AlphaFoldDB" id="A0A147GQ87"/>
<reference evidence="9 10" key="1">
    <citation type="journal article" date="2016" name="Front. Microbiol.">
        <title>Genomic Resource of Rice Seed Associated Bacteria.</title>
        <authorList>
            <person name="Midha S."/>
            <person name="Bansal K."/>
            <person name="Sharma S."/>
            <person name="Kumar N."/>
            <person name="Patil P.P."/>
            <person name="Chaudhry V."/>
            <person name="Patil P.B."/>
        </authorList>
    </citation>
    <scope>NUCLEOTIDE SEQUENCE [LARGE SCALE GENOMIC DNA]</scope>
    <source>
        <strain evidence="9 10">NS331</strain>
    </source>
</reference>
<evidence type="ECO:0000256" key="7">
    <source>
        <dbReference type="ARBA" id="ARBA00023136"/>
    </source>
</evidence>
<dbReference type="RefSeq" id="WP_058643223.1">
    <property type="nucleotide sequence ID" value="NZ_LDSL01000114.1"/>
</dbReference>
<dbReference type="GO" id="GO:0005886">
    <property type="term" value="C:plasma membrane"/>
    <property type="evidence" value="ECO:0007669"/>
    <property type="project" value="UniProtKB-SubCell"/>
</dbReference>
<comment type="similarity">
    <text evidence="2 8">Belongs to the lactate permease family.</text>
</comment>
<feature type="transmembrane region" description="Helical" evidence="8">
    <location>
        <begin position="430"/>
        <end position="455"/>
    </location>
</feature>
<feature type="transmembrane region" description="Helical" evidence="8">
    <location>
        <begin position="251"/>
        <end position="268"/>
    </location>
</feature>
<keyword evidence="7 8" id="KW-0472">Membrane</keyword>
<keyword evidence="3 8" id="KW-0813">Transport</keyword>
<feature type="transmembrane region" description="Helical" evidence="8">
    <location>
        <begin position="306"/>
        <end position="325"/>
    </location>
</feature>
<dbReference type="Pfam" id="PF02652">
    <property type="entry name" value="Lactate_perm"/>
    <property type="match status" value="1"/>
</dbReference>
<dbReference type="PANTHER" id="PTHR30003">
    <property type="entry name" value="L-LACTATE PERMEASE"/>
    <property type="match status" value="1"/>
</dbReference>
<dbReference type="EMBL" id="LDSL01000114">
    <property type="protein sequence ID" value="KTT17317.1"/>
    <property type="molecule type" value="Genomic_DNA"/>
</dbReference>
<evidence type="ECO:0000256" key="2">
    <source>
        <dbReference type="ARBA" id="ARBA00010100"/>
    </source>
</evidence>
<name>A0A147GQ87_9BURK</name>
<dbReference type="NCBIfam" id="TIGR00795">
    <property type="entry name" value="lctP"/>
    <property type="match status" value="1"/>
</dbReference>
<keyword evidence="4" id="KW-1003">Cell membrane</keyword>
<keyword evidence="6 8" id="KW-1133">Transmembrane helix</keyword>
<feature type="transmembrane region" description="Helical" evidence="8">
    <location>
        <begin position="12"/>
        <end position="34"/>
    </location>
</feature>
<dbReference type="GO" id="GO:0015295">
    <property type="term" value="F:solute:proton symporter activity"/>
    <property type="evidence" value="ECO:0007669"/>
    <property type="project" value="TreeGrafter"/>
</dbReference>
<evidence type="ECO:0000256" key="3">
    <source>
        <dbReference type="ARBA" id="ARBA00022448"/>
    </source>
</evidence>
<dbReference type="PATRIC" id="fig|433924.3.peg.434"/>
<comment type="function">
    <text evidence="8">Uptake of L-lactate across the membrane. Can also transport D-lactate and glycolate.</text>
</comment>
<feature type="transmembrane region" description="Helical" evidence="8">
    <location>
        <begin position="222"/>
        <end position="245"/>
    </location>
</feature>
<evidence type="ECO:0000313" key="10">
    <source>
        <dbReference type="Proteomes" id="UP000072741"/>
    </source>
</evidence>
<dbReference type="Proteomes" id="UP000072741">
    <property type="component" value="Unassembled WGS sequence"/>
</dbReference>
<dbReference type="OrthoDB" id="9761056at2"/>
<gene>
    <name evidence="9" type="ORF">NS331_17410</name>
</gene>
<comment type="caution">
    <text evidence="9">The sequence shown here is derived from an EMBL/GenBank/DDBJ whole genome shotgun (WGS) entry which is preliminary data.</text>
</comment>
<keyword evidence="8" id="KW-0997">Cell inner membrane</keyword>
<feature type="transmembrane region" description="Helical" evidence="8">
    <location>
        <begin position="198"/>
        <end position="215"/>
    </location>
</feature>
<feature type="transmembrane region" description="Helical" evidence="8">
    <location>
        <begin position="361"/>
        <end position="385"/>
    </location>
</feature>
<evidence type="ECO:0000256" key="8">
    <source>
        <dbReference type="RuleBase" id="RU365092"/>
    </source>
</evidence>